<dbReference type="InterPro" id="IPR002213">
    <property type="entry name" value="UDP_glucos_trans"/>
</dbReference>
<comment type="similarity">
    <text evidence="1">Belongs to the UDP-glycosyltransferase family.</text>
</comment>
<dbReference type="EMBL" id="CAJFDI010000002">
    <property type="protein sequence ID" value="CAD5213764.1"/>
    <property type="molecule type" value="Genomic_DNA"/>
</dbReference>
<name>A0A7I8WNG1_BURXY</name>
<dbReference type="Gene3D" id="3.40.50.2000">
    <property type="entry name" value="Glycogen Phosphorylase B"/>
    <property type="match status" value="3"/>
</dbReference>
<organism evidence="8 9">
    <name type="scientific">Bursaphelenchus xylophilus</name>
    <name type="common">Pinewood nematode worm</name>
    <name type="synonym">Aphelenchoides xylophilus</name>
    <dbReference type="NCBI Taxonomy" id="6326"/>
    <lineage>
        <taxon>Eukaryota</taxon>
        <taxon>Metazoa</taxon>
        <taxon>Ecdysozoa</taxon>
        <taxon>Nematoda</taxon>
        <taxon>Chromadorea</taxon>
        <taxon>Rhabditida</taxon>
        <taxon>Tylenchina</taxon>
        <taxon>Tylenchomorpha</taxon>
        <taxon>Aphelenchoidea</taxon>
        <taxon>Aphelenchoididae</taxon>
        <taxon>Bursaphelenchus</taxon>
    </lineage>
</organism>
<feature type="transmembrane region" description="Helical" evidence="6">
    <location>
        <begin position="930"/>
        <end position="954"/>
    </location>
</feature>
<feature type="chain" id="PRO_5035384841" description="glucuronosyltransferase" evidence="7">
    <location>
        <begin position="22"/>
        <end position="971"/>
    </location>
</feature>
<dbReference type="Proteomes" id="UP000582659">
    <property type="component" value="Unassembled WGS sequence"/>
</dbReference>
<accession>A0A7I8WNG1</accession>
<keyword evidence="7" id="KW-0732">Signal</keyword>
<dbReference type="PANTHER" id="PTHR48043">
    <property type="entry name" value="EG:EG0003.4 PROTEIN-RELATED"/>
    <property type="match status" value="1"/>
</dbReference>
<sequence>MLATRTICLILLAFCAGHVDGAKIMFYNGARIAHSHMLFMGKIADILHDAGHNVTFYQQETFKSVNVVGVRKAKAIVRPAAEDMGEEPHHDVWHPDKGLVANLEMFKVYANALYKACESQLLDKDHIERIRSEKYDMAILEYFDVCGLAITEMAGIKKFITTSALMEQNEMLKALGHPLNLAFVPSMGVEHGSRLTYSQRAQALIGHPIKIMIYRLMFGGIHALIDEKFGRHFDYEGTLARSSYVLINVDEHLTFQMPLSRKIVHIGGLGQDEPPKPLPKDFKSIVDKSKNGVVIISFGTIAQSSIMPPEKKQSILDTVKKFSQYDFIWKYEVQDDVGSNLTNLHKAKWIPQTDLLAHPKVLAFLTHGGLNSVSETAHRGKPFVCVPLFADQNTNCFAGEEKGIGLVVLKDKMAADLLINALDQVLHNPKFKLRAQHLAGMMSAKPFQPRDRIVGYVNHALRFDVHTNSENILVLNSARTSHSHTAFLGKIADVLADAGHNVTFFQQATCQGIGRIETKKAMVIERPCVDGKCDEIPEVNLWKSALTAAEDYKMFGLFTRLMAKSCKSQLQDEKFIDSIRSANYKIAIMEYFDFCGYAIAEKAGIKKFIAATATFPQHLALRLFGHPVNLGFVPGISENHGSKLSYLQRVKALLTYPLKVYLQENFGRPALEVIREVYRKDFDAYDVVHKSSYFFVNADEQFAFQQPLSEKFVFVGGIGETTEVKKLPEEFSLVFEKPSRGVVFISFGTTSKSSMMSEELKLEIVRTAKSLPEYEFIWKYEIDDTIGQNVSNLHKFKWVPQADLLGHPQIRAFVSHGGLNSVSETIRKGKPFICIPLFGDQSNNCYAAKEKGLAIILHRHELNHQNLVKSLNEILTDESYQERIQEFSKMIASKPISSNERVVKHTEYAIKFNLSQVFDLPCRSLSTIQYYFIDVLIPVAIFVFASLYISTWLIRKLVLSMRSVEKHNKNE</sequence>
<dbReference type="GO" id="GO:0015020">
    <property type="term" value="F:glucuronosyltransferase activity"/>
    <property type="evidence" value="ECO:0007669"/>
    <property type="project" value="UniProtKB-EC"/>
</dbReference>
<dbReference type="PANTHER" id="PTHR48043:SF145">
    <property type="entry name" value="FI06409P-RELATED"/>
    <property type="match status" value="1"/>
</dbReference>
<dbReference type="EC" id="2.4.1.17" evidence="2"/>
<evidence type="ECO:0000256" key="7">
    <source>
        <dbReference type="SAM" id="SignalP"/>
    </source>
</evidence>
<evidence type="ECO:0000256" key="5">
    <source>
        <dbReference type="ARBA" id="ARBA00047475"/>
    </source>
</evidence>
<keyword evidence="9" id="KW-1185">Reference proteome</keyword>
<dbReference type="InterPro" id="IPR050271">
    <property type="entry name" value="UDP-glycosyltransferase"/>
</dbReference>
<keyword evidence="6" id="KW-1133">Transmembrane helix</keyword>
<proteinExistence type="inferred from homology"/>
<evidence type="ECO:0000256" key="6">
    <source>
        <dbReference type="SAM" id="Phobius"/>
    </source>
</evidence>
<evidence type="ECO:0000256" key="3">
    <source>
        <dbReference type="ARBA" id="ARBA00022676"/>
    </source>
</evidence>
<evidence type="ECO:0000313" key="9">
    <source>
        <dbReference type="Proteomes" id="UP000659654"/>
    </source>
</evidence>
<dbReference type="EMBL" id="CAJFCV020000002">
    <property type="protein sequence ID" value="CAG9093286.1"/>
    <property type="molecule type" value="Genomic_DNA"/>
</dbReference>
<feature type="signal peptide" evidence="7">
    <location>
        <begin position="1"/>
        <end position="21"/>
    </location>
</feature>
<dbReference type="AlphaFoldDB" id="A0A7I8WNG1"/>
<dbReference type="SMR" id="A0A7I8WNG1"/>
<dbReference type="FunFam" id="3.40.50.2000:FF:000021">
    <property type="entry name" value="UDP-glucuronosyltransferase"/>
    <property type="match status" value="2"/>
</dbReference>
<evidence type="ECO:0000256" key="1">
    <source>
        <dbReference type="ARBA" id="ARBA00009995"/>
    </source>
</evidence>
<dbReference type="Pfam" id="PF00201">
    <property type="entry name" value="UDPGT"/>
    <property type="match status" value="2"/>
</dbReference>
<comment type="caution">
    <text evidence="8">The sequence shown here is derived from an EMBL/GenBank/DDBJ whole genome shotgun (WGS) entry which is preliminary data.</text>
</comment>
<keyword evidence="4" id="KW-0808">Transferase</keyword>
<evidence type="ECO:0000256" key="2">
    <source>
        <dbReference type="ARBA" id="ARBA00012544"/>
    </source>
</evidence>
<reference evidence="8" key="1">
    <citation type="submission" date="2020-09" db="EMBL/GenBank/DDBJ databases">
        <authorList>
            <person name="Kikuchi T."/>
        </authorList>
    </citation>
    <scope>NUCLEOTIDE SEQUENCE</scope>
    <source>
        <strain evidence="8">Ka4C1</strain>
    </source>
</reference>
<keyword evidence="6" id="KW-0472">Membrane</keyword>
<dbReference type="OrthoDB" id="5835829at2759"/>
<protein>
    <recommendedName>
        <fullName evidence="2">glucuronosyltransferase</fullName>
        <ecNumber evidence="2">2.4.1.17</ecNumber>
    </recommendedName>
</protein>
<dbReference type="Proteomes" id="UP000659654">
    <property type="component" value="Unassembled WGS sequence"/>
</dbReference>
<comment type="catalytic activity">
    <reaction evidence="5">
        <text>glucuronate acceptor + UDP-alpha-D-glucuronate = acceptor beta-D-glucuronoside + UDP + H(+)</text>
        <dbReference type="Rhea" id="RHEA:21032"/>
        <dbReference type="ChEBI" id="CHEBI:15378"/>
        <dbReference type="ChEBI" id="CHEBI:58052"/>
        <dbReference type="ChEBI" id="CHEBI:58223"/>
        <dbReference type="ChEBI" id="CHEBI:132367"/>
        <dbReference type="ChEBI" id="CHEBI:132368"/>
        <dbReference type="EC" id="2.4.1.17"/>
    </reaction>
</comment>
<dbReference type="SUPFAM" id="SSF53756">
    <property type="entry name" value="UDP-Glycosyltransferase/glycogen phosphorylase"/>
    <property type="match status" value="2"/>
</dbReference>
<gene>
    <name evidence="8" type="ORF">BXYJ_LOCUS3193</name>
</gene>
<keyword evidence="6" id="KW-0812">Transmembrane</keyword>
<evidence type="ECO:0000256" key="4">
    <source>
        <dbReference type="ARBA" id="ARBA00022679"/>
    </source>
</evidence>
<evidence type="ECO:0000313" key="8">
    <source>
        <dbReference type="EMBL" id="CAD5213764.1"/>
    </source>
</evidence>
<dbReference type="CDD" id="cd03784">
    <property type="entry name" value="GT1_Gtf-like"/>
    <property type="match status" value="2"/>
</dbReference>
<keyword evidence="3" id="KW-0328">Glycosyltransferase</keyword>